<comment type="caution">
    <text evidence="7">The sequence shown here is derived from an EMBL/GenBank/DDBJ whole genome shotgun (WGS) entry which is preliminary data.</text>
</comment>
<dbReference type="Pfam" id="PF01594">
    <property type="entry name" value="AI-2E_transport"/>
    <property type="match status" value="1"/>
</dbReference>
<keyword evidence="4 6" id="KW-1133">Transmembrane helix</keyword>
<accession>A0A3S1A4Y6</accession>
<evidence type="ECO:0000313" key="7">
    <source>
        <dbReference type="EMBL" id="RUS93473.1"/>
    </source>
</evidence>
<keyword evidence="5 6" id="KW-0472">Membrane</keyword>
<feature type="transmembrane region" description="Helical" evidence="6">
    <location>
        <begin position="55"/>
        <end position="80"/>
    </location>
</feature>
<evidence type="ECO:0000256" key="3">
    <source>
        <dbReference type="ARBA" id="ARBA00022692"/>
    </source>
</evidence>
<feature type="transmembrane region" description="Helical" evidence="6">
    <location>
        <begin position="137"/>
        <end position="162"/>
    </location>
</feature>
<feature type="transmembrane region" description="Helical" evidence="6">
    <location>
        <begin position="206"/>
        <end position="230"/>
    </location>
</feature>
<comment type="subcellular location">
    <subcellularLocation>
        <location evidence="1">Membrane</location>
        <topology evidence="1">Multi-pass membrane protein</topology>
    </subcellularLocation>
</comment>
<reference evidence="7" key="2">
    <citation type="journal article" date="2019" name="Genome Biol. Evol.">
        <title>Day and night: Metabolic profiles and evolutionary relationships of six axenic non-marine cyanobacteria.</title>
        <authorList>
            <person name="Will S.E."/>
            <person name="Henke P."/>
            <person name="Boedeker C."/>
            <person name="Huang S."/>
            <person name="Brinkmann H."/>
            <person name="Rohde M."/>
            <person name="Jarek M."/>
            <person name="Friedl T."/>
            <person name="Seufert S."/>
            <person name="Schumacher M."/>
            <person name="Overmann J."/>
            <person name="Neumann-Schaal M."/>
            <person name="Petersen J."/>
        </authorList>
    </citation>
    <scope>NUCLEOTIDE SEQUENCE [LARGE SCALE GENOMIC DNA]</scope>
    <source>
        <strain evidence="7">PCC 7102</strain>
    </source>
</reference>
<dbReference type="PANTHER" id="PTHR21716">
    <property type="entry name" value="TRANSMEMBRANE PROTEIN"/>
    <property type="match status" value="1"/>
</dbReference>
<comment type="similarity">
    <text evidence="2">Belongs to the autoinducer-2 exporter (AI-2E) (TC 2.A.86) family.</text>
</comment>
<evidence type="ECO:0000256" key="4">
    <source>
        <dbReference type="ARBA" id="ARBA00022989"/>
    </source>
</evidence>
<dbReference type="PANTHER" id="PTHR21716:SF62">
    <property type="entry name" value="TRANSPORT PROTEIN YDBI-RELATED"/>
    <property type="match status" value="1"/>
</dbReference>
<keyword evidence="3 6" id="KW-0812">Transmembrane</keyword>
<name>A0A3S1A4Y6_9CYAN</name>
<feature type="transmembrane region" description="Helical" evidence="6">
    <location>
        <begin position="25"/>
        <end position="43"/>
    </location>
</feature>
<dbReference type="GO" id="GO:0016020">
    <property type="term" value="C:membrane"/>
    <property type="evidence" value="ECO:0007669"/>
    <property type="project" value="UniProtKB-SubCell"/>
</dbReference>
<evidence type="ECO:0000256" key="1">
    <source>
        <dbReference type="ARBA" id="ARBA00004141"/>
    </source>
</evidence>
<gene>
    <name evidence="7" type="ORF">DSM106972_096220</name>
</gene>
<dbReference type="AlphaFoldDB" id="A0A3S1A4Y6"/>
<dbReference type="RefSeq" id="WP_127087532.1">
    <property type="nucleotide sequence ID" value="NZ_RSCL01000058.1"/>
</dbReference>
<dbReference type="InterPro" id="IPR002549">
    <property type="entry name" value="AI-2E-like"/>
</dbReference>
<evidence type="ECO:0000256" key="6">
    <source>
        <dbReference type="SAM" id="Phobius"/>
    </source>
</evidence>
<organism evidence="7 8">
    <name type="scientific">Dulcicalothrix desertica PCC 7102</name>
    <dbReference type="NCBI Taxonomy" id="232991"/>
    <lineage>
        <taxon>Bacteria</taxon>
        <taxon>Bacillati</taxon>
        <taxon>Cyanobacteriota</taxon>
        <taxon>Cyanophyceae</taxon>
        <taxon>Nostocales</taxon>
        <taxon>Calotrichaceae</taxon>
        <taxon>Dulcicalothrix</taxon>
    </lineage>
</organism>
<dbReference type="GO" id="GO:0055085">
    <property type="term" value="P:transmembrane transport"/>
    <property type="evidence" value="ECO:0007669"/>
    <property type="project" value="TreeGrafter"/>
</dbReference>
<feature type="transmembrane region" description="Helical" evidence="6">
    <location>
        <begin position="262"/>
        <end position="280"/>
    </location>
</feature>
<evidence type="ECO:0000313" key="8">
    <source>
        <dbReference type="Proteomes" id="UP000271624"/>
    </source>
</evidence>
<feature type="transmembrane region" description="Helical" evidence="6">
    <location>
        <begin position="236"/>
        <end position="255"/>
    </location>
</feature>
<protein>
    <submittedName>
        <fullName evidence="7">AI-2E family transporter</fullName>
    </submittedName>
</protein>
<evidence type="ECO:0000256" key="5">
    <source>
        <dbReference type="ARBA" id="ARBA00023136"/>
    </source>
</evidence>
<dbReference type="OrthoDB" id="506451at2"/>
<dbReference type="EMBL" id="RSCL01000058">
    <property type="protein sequence ID" value="RUS93473.1"/>
    <property type="molecule type" value="Genomic_DNA"/>
</dbReference>
<proteinExistence type="inferred from homology"/>
<sequence length="342" mass="38630">MKLGQWMGLFSLIASLYILWQIRELLLLFFTAVVLAVAINQLVRRLTQFGIKRIWAVWLSLLIVITLFTGVLFLILPQFVRQFRELLLLLPTGANQIQQSLNWLEQRLNGWDIEIPDIDVLLRQIQPLATNFITQAYTLFSTSITVFLQFLLVIILTIMLLINPQPYRKGFVRFFPGFYRSRVEEILSKCAEGLGSWTIGALIEMLFIGLLSGIGLLVLGVPLVLAHAVLAGLLNFIPNIGPTLSAVLPMTVAFLDEPWKAVAVLILYIIIQNIESYWLTPTVMAKQVALLPAVTLTSQLFFTTFFGALGLLMALPLTVVVKTWIDESLFKDILDRWQQAPS</sequence>
<keyword evidence="8" id="KW-1185">Reference proteome</keyword>
<feature type="transmembrane region" description="Helical" evidence="6">
    <location>
        <begin position="300"/>
        <end position="321"/>
    </location>
</feature>
<evidence type="ECO:0000256" key="2">
    <source>
        <dbReference type="ARBA" id="ARBA00009773"/>
    </source>
</evidence>
<dbReference type="Proteomes" id="UP000271624">
    <property type="component" value="Unassembled WGS sequence"/>
</dbReference>
<reference evidence="7" key="1">
    <citation type="submission" date="2018-12" db="EMBL/GenBank/DDBJ databases">
        <authorList>
            <person name="Will S."/>
            <person name="Neumann-Schaal M."/>
            <person name="Henke P."/>
        </authorList>
    </citation>
    <scope>NUCLEOTIDE SEQUENCE</scope>
    <source>
        <strain evidence="7">PCC 7102</strain>
    </source>
</reference>